<dbReference type="EMBL" id="ATFC01000013">
    <property type="protein sequence ID" value="EPF45741.1"/>
    <property type="molecule type" value="Genomic_DNA"/>
</dbReference>
<proteinExistence type="predicted"/>
<dbReference type="Pfam" id="PF09479">
    <property type="entry name" value="Flg_new"/>
    <property type="match status" value="3"/>
</dbReference>
<keyword evidence="5" id="KW-1185">Reference proteome</keyword>
<keyword evidence="2" id="KW-0732">Signal</keyword>
<feature type="non-terminal residue" evidence="4">
    <location>
        <position position="706"/>
    </location>
</feature>
<evidence type="ECO:0000313" key="4">
    <source>
        <dbReference type="EMBL" id="EPF45741.1"/>
    </source>
</evidence>
<dbReference type="Gene3D" id="2.60.40.4270">
    <property type="entry name" value="Listeria-Bacteroides repeat domain"/>
    <property type="match status" value="3"/>
</dbReference>
<feature type="signal peptide" evidence="2">
    <location>
        <begin position="1"/>
        <end position="20"/>
    </location>
</feature>
<dbReference type="Gene3D" id="3.80.10.10">
    <property type="entry name" value="Ribonuclease Inhibitor"/>
    <property type="match status" value="1"/>
</dbReference>
<comment type="caution">
    <text evidence="4">The sequence shown here is derived from an EMBL/GenBank/DDBJ whole genome shotgun (WGS) entry which is preliminary data.</text>
</comment>
<organism evidence="4 5">
    <name type="scientific">Treponema vincentii F0403</name>
    <dbReference type="NCBI Taxonomy" id="1125702"/>
    <lineage>
        <taxon>Bacteria</taxon>
        <taxon>Pseudomonadati</taxon>
        <taxon>Spirochaetota</taxon>
        <taxon>Spirochaetia</taxon>
        <taxon>Spirochaetales</taxon>
        <taxon>Treponemataceae</taxon>
        <taxon>Treponema</taxon>
    </lineage>
</organism>
<dbReference type="AlphaFoldDB" id="S3L8M6"/>
<dbReference type="Proteomes" id="UP000014605">
    <property type="component" value="Unassembled WGS sequence"/>
</dbReference>
<dbReference type="Pfam" id="PF18998">
    <property type="entry name" value="Flg_new_2"/>
    <property type="match status" value="1"/>
</dbReference>
<accession>S3L8M6</accession>
<evidence type="ECO:0000313" key="5">
    <source>
        <dbReference type="Proteomes" id="UP000014605"/>
    </source>
</evidence>
<dbReference type="InterPro" id="IPR013378">
    <property type="entry name" value="InlB-like_B-rpt"/>
</dbReference>
<dbReference type="InterPro" id="IPR044060">
    <property type="entry name" value="Bacterial_rp_domain"/>
</dbReference>
<dbReference type="HOGENOM" id="CLU_391081_0_0_12"/>
<comment type="subcellular location">
    <subcellularLocation>
        <location evidence="1">Cell envelope</location>
    </subcellularLocation>
</comment>
<protein>
    <recommendedName>
        <fullName evidence="3">Bacterial repeat domain-containing protein</fullName>
    </recommendedName>
</protein>
<evidence type="ECO:0000256" key="1">
    <source>
        <dbReference type="ARBA" id="ARBA00004196"/>
    </source>
</evidence>
<feature type="chain" id="PRO_5004511648" description="Bacterial repeat domain-containing protein" evidence="2">
    <location>
        <begin position="21"/>
        <end position="706"/>
    </location>
</feature>
<dbReference type="InterPro" id="IPR032675">
    <property type="entry name" value="LRR_dom_sf"/>
</dbReference>
<gene>
    <name evidence="4" type="ORF">HMPREF1222_02367</name>
</gene>
<dbReference type="GeneID" id="301462600"/>
<dbReference type="RefSeq" id="WP_016519558.1">
    <property type="nucleotide sequence ID" value="NZ_KE332514.1"/>
</dbReference>
<name>S3L8M6_9SPIR</name>
<dbReference type="InterPro" id="IPR042229">
    <property type="entry name" value="Listeria/Bacterioides_rpt_sf"/>
</dbReference>
<dbReference type="GO" id="GO:0030313">
    <property type="term" value="C:cell envelope"/>
    <property type="evidence" value="ECO:0007669"/>
    <property type="project" value="UniProtKB-SubCell"/>
</dbReference>
<dbReference type="PROSITE" id="PS51257">
    <property type="entry name" value="PROKAR_LIPOPROTEIN"/>
    <property type="match status" value="1"/>
</dbReference>
<reference evidence="4 5" key="1">
    <citation type="submission" date="2013-04" db="EMBL/GenBank/DDBJ databases">
        <title>The Genome Sequence of Treponema vincentii F0403.</title>
        <authorList>
            <consortium name="The Broad Institute Genomics Platform"/>
            <person name="Earl A."/>
            <person name="Ward D."/>
            <person name="Feldgarden M."/>
            <person name="Gevers D."/>
            <person name="Leonetti C."/>
            <person name="Izard J."/>
            <person name="Walker B."/>
            <person name="Young S."/>
            <person name="Zeng Q."/>
            <person name="Gargeya S."/>
            <person name="Fitzgerald M."/>
            <person name="Haas B."/>
            <person name="Abouelleil A."/>
            <person name="Allen A.W."/>
            <person name="Alvarado L."/>
            <person name="Arachchi H.M."/>
            <person name="Berlin A.M."/>
            <person name="Chapman S.B."/>
            <person name="Gainer-Dewar J."/>
            <person name="Goldberg J."/>
            <person name="Griggs A."/>
            <person name="Gujja S."/>
            <person name="Hansen M."/>
            <person name="Howarth C."/>
            <person name="Imamovic A."/>
            <person name="Ireland A."/>
            <person name="Larimer J."/>
            <person name="McCowan C."/>
            <person name="Murphy C."/>
            <person name="Pearson M."/>
            <person name="Poon T.W."/>
            <person name="Priest M."/>
            <person name="Roberts A."/>
            <person name="Saif S."/>
            <person name="Shea T."/>
            <person name="Sisk P."/>
            <person name="Sykes S."/>
            <person name="Wortman J."/>
            <person name="Nusbaum C."/>
            <person name="Birren B."/>
        </authorList>
    </citation>
    <scope>NUCLEOTIDE SEQUENCE [LARGE SCALE GENOMIC DNA]</scope>
    <source>
        <strain evidence="4 5">F0403</strain>
    </source>
</reference>
<feature type="domain" description="Bacterial repeat" evidence="3">
    <location>
        <begin position="45"/>
        <end position="122"/>
    </location>
</feature>
<sequence>MKRTHSWNKGVLLLSRFAGALLLAAFAVSCKQNVDTPKTKTFSVTFSTNAKEYGTLTATLDDRPFTGGNVAAGKTVTFTAQANAGYEVERWTVNGTAVANNTTASYSHKVTAKADVKVFFKAAGNTKYTVRHLQEGVDGTYTKGEEEPKTGTTGKNTEATAKTYTGFITPATVDQKPIAADGSTVIEIKYARKEITLTFNLAGGAIDGKSDPVVRKGKYGAEVKDLPEPSKLKRTGYTFSGWNPELPETFPAEDASYTAQWAREGDYTITYNLNDGTDNGGNPASYNVETATITLKPAGRTGYKFKGWYSNAACTGTSVEKIEKGSTGNKVFWAKWEPKTDTKYTVKHFKEKVTGGYDGVQAEIETLAGTTGKNTAATAKTYTGFITPTVDQKPIAADGSTVIEIKYVRKEITLTFNLAGGNIDGKSDPVVRKGKYEATVTKPAAPKKDGYTFSGWNPGLPETFPVEDATYTAQWTKLHFVTFTVEGTPPNGTLTATLDGKAIDTGAMVAEGKIVEFTANDNDYAVENWTVTPPAARIAGGQPGESTAKVKITAATTVKVTFSPYKKVAFEKLDEYLKTANAASDGIYYIEVTDLTASDVKGVDWSDPSPLGMILKSNASKKVALKLGAIAGLTDMSHCFPDCKNLTQVPMIPNGVTNMRYCFFRCENLTQAPVIPDKVTDMNSCFYGCTSLTQAPVIPSSVTDMR</sequence>
<dbReference type="NCBIfam" id="TIGR02543">
    <property type="entry name" value="List_Bact_rpt"/>
    <property type="match status" value="1"/>
</dbReference>
<evidence type="ECO:0000259" key="3">
    <source>
        <dbReference type="Pfam" id="PF18998"/>
    </source>
</evidence>
<evidence type="ECO:0000256" key="2">
    <source>
        <dbReference type="SAM" id="SignalP"/>
    </source>
</evidence>